<reference evidence="1 2" key="1">
    <citation type="submission" date="2020-08" db="EMBL/GenBank/DDBJ databases">
        <title>Genome sequence of Rhodobacteraceae bacterium Lw-13e.</title>
        <authorList>
            <person name="Poehlein A."/>
            <person name="Wolter L."/>
            <person name="Daniel R."/>
            <person name="Brinkhoff T."/>
        </authorList>
    </citation>
    <scope>NUCLEOTIDE SEQUENCE [LARGE SCALE GENOMIC DNA]</scope>
    <source>
        <strain evidence="1 2">Lw-13e</strain>
    </source>
</reference>
<dbReference type="AlphaFoldDB" id="A0A418SDN6"/>
<keyword evidence="2" id="KW-1185">Reference proteome</keyword>
<proteinExistence type="predicted"/>
<evidence type="ECO:0000313" key="2">
    <source>
        <dbReference type="Proteomes" id="UP000283786"/>
    </source>
</evidence>
<dbReference type="EMBL" id="CP060436">
    <property type="protein sequence ID" value="QPM89384.1"/>
    <property type="molecule type" value="Genomic_DNA"/>
</dbReference>
<organism evidence="1 2">
    <name type="scientific">Pseudooceanicola algae</name>
    <dbReference type="NCBI Taxonomy" id="1537215"/>
    <lineage>
        <taxon>Bacteria</taxon>
        <taxon>Pseudomonadati</taxon>
        <taxon>Pseudomonadota</taxon>
        <taxon>Alphaproteobacteria</taxon>
        <taxon>Rhodobacterales</taxon>
        <taxon>Paracoccaceae</taxon>
        <taxon>Pseudooceanicola</taxon>
    </lineage>
</organism>
<dbReference type="Proteomes" id="UP000283786">
    <property type="component" value="Chromosome"/>
</dbReference>
<gene>
    <name evidence="1" type="ORF">PSAL_006000</name>
</gene>
<protein>
    <submittedName>
        <fullName evidence="1">Uncharacterized protein</fullName>
    </submittedName>
</protein>
<dbReference type="KEGG" id="palw:PSAL_006000"/>
<evidence type="ECO:0000313" key="1">
    <source>
        <dbReference type="EMBL" id="QPM89384.1"/>
    </source>
</evidence>
<sequence>MRGVTRRLERDFFVRELTAWQTARLVGTAFHAPAKFPSFKEFQTAPAGPARRPDWKAVKGKVLQFVAATGGEVIIK</sequence>
<name>A0A418SDN6_9RHOB</name>
<accession>A0A418SDN6</accession>